<dbReference type="SUPFAM" id="SSF103088">
    <property type="entry name" value="OmpA-like"/>
    <property type="match status" value="1"/>
</dbReference>
<evidence type="ECO:0000259" key="7">
    <source>
        <dbReference type="PROSITE" id="PS51123"/>
    </source>
</evidence>
<dbReference type="Gene3D" id="3.30.1330.60">
    <property type="entry name" value="OmpA-like domain"/>
    <property type="match status" value="1"/>
</dbReference>
<dbReference type="CDD" id="cd07185">
    <property type="entry name" value="OmpA_C-like"/>
    <property type="match status" value="1"/>
</dbReference>
<sequence length="189" mass="20179">MKQLRPALVLSLCGLTLSSWVAAQTPDIVPPPAASAPEAVDLGKTVPTAEAIAEGLFPDDKCKELEANGFKCMGFKPAIKYSLPATSFRVGSAELPALLKRQLDVFADVLKTRKNSDRKVRIIGHADASGTPEANQALSMKRAESVRDYLVGKGADPAMLVTEGVGSKDLKNPAKPNADENRRVEIGRK</sequence>
<evidence type="ECO:0000256" key="4">
    <source>
        <dbReference type="PROSITE-ProRule" id="PRU00473"/>
    </source>
</evidence>
<dbReference type="Proteomes" id="UP001201463">
    <property type="component" value="Unassembled WGS sequence"/>
</dbReference>
<dbReference type="PANTHER" id="PTHR30329">
    <property type="entry name" value="STATOR ELEMENT OF FLAGELLAR MOTOR COMPLEX"/>
    <property type="match status" value="1"/>
</dbReference>
<reference evidence="8 9" key="1">
    <citation type="submission" date="2021-12" db="EMBL/GenBank/DDBJ databases">
        <title>Genome seq of p7.</title>
        <authorList>
            <person name="Seo T."/>
        </authorList>
    </citation>
    <scope>NUCLEOTIDE SEQUENCE [LARGE SCALE GENOMIC DNA]</scope>
    <source>
        <strain evidence="8 9">P7</strain>
    </source>
</reference>
<evidence type="ECO:0000256" key="3">
    <source>
        <dbReference type="ARBA" id="ARBA00023237"/>
    </source>
</evidence>
<feature type="chain" id="PRO_5046779986" evidence="6">
    <location>
        <begin position="24"/>
        <end position="189"/>
    </location>
</feature>
<feature type="compositionally biased region" description="Basic and acidic residues" evidence="5">
    <location>
        <begin position="166"/>
        <end position="189"/>
    </location>
</feature>
<evidence type="ECO:0000256" key="1">
    <source>
        <dbReference type="ARBA" id="ARBA00004442"/>
    </source>
</evidence>
<evidence type="ECO:0000256" key="5">
    <source>
        <dbReference type="SAM" id="MobiDB-lite"/>
    </source>
</evidence>
<keyword evidence="2 4" id="KW-0472">Membrane</keyword>
<dbReference type="InterPro" id="IPR006664">
    <property type="entry name" value="OMP_bac"/>
</dbReference>
<proteinExistence type="predicted"/>
<feature type="domain" description="OmpA-like" evidence="7">
    <location>
        <begin position="73"/>
        <end position="189"/>
    </location>
</feature>
<dbReference type="PRINTS" id="PR01021">
    <property type="entry name" value="OMPADOMAIN"/>
</dbReference>
<keyword evidence="3" id="KW-0998">Cell outer membrane</keyword>
<dbReference type="Pfam" id="PF00691">
    <property type="entry name" value="OmpA"/>
    <property type="match status" value="1"/>
</dbReference>
<name>A0ABS8XHV8_9BURK</name>
<protein>
    <submittedName>
        <fullName evidence="8">OmpA family protein</fullName>
    </submittedName>
</protein>
<evidence type="ECO:0000256" key="2">
    <source>
        <dbReference type="ARBA" id="ARBA00023136"/>
    </source>
</evidence>
<dbReference type="InterPro" id="IPR036737">
    <property type="entry name" value="OmpA-like_sf"/>
</dbReference>
<evidence type="ECO:0000313" key="9">
    <source>
        <dbReference type="Proteomes" id="UP001201463"/>
    </source>
</evidence>
<feature type="region of interest" description="Disordered" evidence="5">
    <location>
        <begin position="162"/>
        <end position="189"/>
    </location>
</feature>
<dbReference type="PANTHER" id="PTHR30329:SF21">
    <property type="entry name" value="LIPOPROTEIN YIAD-RELATED"/>
    <property type="match status" value="1"/>
</dbReference>
<dbReference type="InterPro" id="IPR006665">
    <property type="entry name" value="OmpA-like"/>
</dbReference>
<evidence type="ECO:0000256" key="6">
    <source>
        <dbReference type="SAM" id="SignalP"/>
    </source>
</evidence>
<dbReference type="RefSeq" id="WP_233392554.1">
    <property type="nucleotide sequence ID" value="NZ_JAJTWT010000004.1"/>
</dbReference>
<dbReference type="InterPro" id="IPR050330">
    <property type="entry name" value="Bact_OuterMem_StrucFunc"/>
</dbReference>
<feature type="signal peptide" evidence="6">
    <location>
        <begin position="1"/>
        <end position="23"/>
    </location>
</feature>
<evidence type="ECO:0000313" key="8">
    <source>
        <dbReference type="EMBL" id="MCE4538116.1"/>
    </source>
</evidence>
<comment type="caution">
    <text evidence="8">The sequence shown here is derived from an EMBL/GenBank/DDBJ whole genome shotgun (WGS) entry which is preliminary data.</text>
</comment>
<dbReference type="PROSITE" id="PS51123">
    <property type="entry name" value="OMPA_2"/>
    <property type="match status" value="1"/>
</dbReference>
<organism evidence="8 9">
    <name type="scientific">Pelomonas caseinilytica</name>
    <dbReference type="NCBI Taxonomy" id="2906763"/>
    <lineage>
        <taxon>Bacteria</taxon>
        <taxon>Pseudomonadati</taxon>
        <taxon>Pseudomonadota</taxon>
        <taxon>Betaproteobacteria</taxon>
        <taxon>Burkholderiales</taxon>
        <taxon>Sphaerotilaceae</taxon>
        <taxon>Roseateles</taxon>
    </lineage>
</organism>
<keyword evidence="9" id="KW-1185">Reference proteome</keyword>
<accession>A0ABS8XHV8</accession>
<gene>
    <name evidence="8" type="ORF">LXT12_12730</name>
</gene>
<dbReference type="EMBL" id="JAJTWT010000004">
    <property type="protein sequence ID" value="MCE4538116.1"/>
    <property type="molecule type" value="Genomic_DNA"/>
</dbReference>
<comment type="subcellular location">
    <subcellularLocation>
        <location evidence="1">Cell outer membrane</location>
    </subcellularLocation>
</comment>
<keyword evidence="6" id="KW-0732">Signal</keyword>